<proteinExistence type="predicted"/>
<reference evidence="1 2" key="2">
    <citation type="submission" date="2018-11" db="EMBL/GenBank/DDBJ databases">
        <authorList>
            <consortium name="Pathogen Informatics"/>
        </authorList>
    </citation>
    <scope>NUCLEOTIDE SEQUENCE [LARGE SCALE GENOMIC DNA]</scope>
    <source>
        <strain evidence="1 2">MHpl1</strain>
    </source>
</reference>
<accession>A0A0N4WHU0</accession>
<dbReference type="OrthoDB" id="5866796at2759"/>
<name>A0A0N4WHU0_HAEPC</name>
<dbReference type="Proteomes" id="UP000268014">
    <property type="component" value="Unassembled WGS sequence"/>
</dbReference>
<reference evidence="3" key="1">
    <citation type="submission" date="2017-02" db="UniProtKB">
        <authorList>
            <consortium name="WormBaseParasite"/>
        </authorList>
    </citation>
    <scope>IDENTIFICATION</scope>
</reference>
<evidence type="ECO:0000313" key="1">
    <source>
        <dbReference type="EMBL" id="VDO40287.1"/>
    </source>
</evidence>
<evidence type="ECO:0000313" key="3">
    <source>
        <dbReference type="WBParaSite" id="HPLM_0001047901-mRNA-1"/>
    </source>
</evidence>
<dbReference type="WBParaSite" id="HPLM_0001047901-mRNA-1">
    <property type="protein sequence ID" value="HPLM_0001047901-mRNA-1"/>
    <property type="gene ID" value="HPLM_0001047901"/>
</dbReference>
<keyword evidence="2" id="KW-1185">Reference proteome</keyword>
<dbReference type="EMBL" id="UZAF01017308">
    <property type="protein sequence ID" value="VDO40287.1"/>
    <property type="molecule type" value="Genomic_DNA"/>
</dbReference>
<dbReference type="AlphaFoldDB" id="A0A0N4WHU0"/>
<gene>
    <name evidence="1" type="ORF">HPLM_LOCUS10471</name>
</gene>
<organism evidence="3">
    <name type="scientific">Haemonchus placei</name>
    <name type="common">Barber's pole worm</name>
    <dbReference type="NCBI Taxonomy" id="6290"/>
    <lineage>
        <taxon>Eukaryota</taxon>
        <taxon>Metazoa</taxon>
        <taxon>Ecdysozoa</taxon>
        <taxon>Nematoda</taxon>
        <taxon>Chromadorea</taxon>
        <taxon>Rhabditida</taxon>
        <taxon>Rhabditina</taxon>
        <taxon>Rhabditomorpha</taxon>
        <taxon>Strongyloidea</taxon>
        <taxon>Trichostrongylidae</taxon>
        <taxon>Haemonchus</taxon>
    </lineage>
</organism>
<protein>
    <submittedName>
        <fullName evidence="3">START domain-containing protein</fullName>
    </submittedName>
</protein>
<evidence type="ECO:0000313" key="2">
    <source>
        <dbReference type="Proteomes" id="UP000268014"/>
    </source>
</evidence>
<sequence length="220" mass="25384">MDNEEHIDCMQQFRIEDATVAAGTLIQTIHANWKKCAHVLKHFAKDASTWEQYVKAIEDHIVAGFVKEVDEYVFDNHRVYYILYRAIYKESSSKLRIIFVSSSSTSRSQRDAILFPSLKDPFSPPTRDNMQYYLRYPNSPLSKEIKCNTYVENVAFGAATHDEAIKKSEMTKSVFGDMHMYVSRQFVCNSKFLNNSMHKEDRVTGNEHSMLLGMETQGPS</sequence>